<name>A0A454CQ39_VIBHA</name>
<evidence type="ECO:0000313" key="2">
    <source>
        <dbReference type="Proteomes" id="UP000008367"/>
    </source>
</evidence>
<feature type="non-terminal residue" evidence="1">
    <location>
        <position position="1"/>
    </location>
</feature>
<dbReference type="Proteomes" id="UP000008367">
    <property type="component" value="Unassembled WGS sequence"/>
</dbReference>
<reference evidence="1 2" key="1">
    <citation type="submission" date="2012-10" db="EMBL/GenBank/DDBJ databases">
        <title>Genome sequence of Vibrio Cholerae HENC-02.</title>
        <authorList>
            <person name="Eppinger M."/>
            <person name="Hasan N.A."/>
            <person name="Sengamalay N."/>
            <person name="Hine E."/>
            <person name="Su Q."/>
            <person name="Daugherty S.C."/>
            <person name="Young S."/>
            <person name="Sadzewicz L."/>
            <person name="Tallon L."/>
            <person name="Cebula T.A."/>
            <person name="Ravel J."/>
            <person name="Colwell R.R."/>
        </authorList>
    </citation>
    <scope>NUCLEOTIDE SEQUENCE [LARGE SCALE GENOMIC DNA]</scope>
    <source>
        <strain evidence="1 2">HENC-02</strain>
    </source>
</reference>
<evidence type="ECO:0000313" key="1">
    <source>
        <dbReference type="EMBL" id="EKM28516.1"/>
    </source>
</evidence>
<gene>
    <name evidence="1" type="ORF">VCHENC02_5593B</name>
</gene>
<organism evidence="1 2">
    <name type="scientific">Vibrio harveyi</name>
    <name type="common">Beneckea harveyi</name>
    <dbReference type="NCBI Taxonomy" id="669"/>
    <lineage>
        <taxon>Bacteria</taxon>
        <taxon>Pseudomonadati</taxon>
        <taxon>Pseudomonadota</taxon>
        <taxon>Gammaproteobacteria</taxon>
        <taxon>Vibrionales</taxon>
        <taxon>Vibrionaceae</taxon>
        <taxon>Vibrio</taxon>
    </lineage>
</organism>
<comment type="caution">
    <text evidence="1">The sequence shown here is derived from an EMBL/GenBank/DDBJ whole genome shotgun (WGS) entry which is preliminary data.</text>
</comment>
<sequence length="21" mass="2482">IAMALYLPQVGKKSYRIWMGR</sequence>
<dbReference type="AlphaFoldDB" id="A0A454CQ39"/>
<protein>
    <submittedName>
        <fullName evidence="1">Putative membrane protein</fullName>
    </submittedName>
</protein>
<proteinExistence type="predicted"/>
<accession>A0A454CQ39</accession>
<dbReference type="EMBL" id="AJSR01002492">
    <property type="protein sequence ID" value="EKM28516.1"/>
    <property type="molecule type" value="Genomic_DNA"/>
</dbReference>